<dbReference type="InterPro" id="IPR030457">
    <property type="entry name" value="ELO_CS"/>
</dbReference>
<evidence type="ECO:0000256" key="1">
    <source>
        <dbReference type="ARBA" id="ARBA00004141"/>
    </source>
</evidence>
<evidence type="ECO:0000256" key="7">
    <source>
        <dbReference type="ARBA" id="ARBA00022989"/>
    </source>
</evidence>
<sequence>MESLLSPQTLAADLWQKMGDFEYIPGKTLLADWRIPIGAAAVYLVTVFTLQKIMARVEKPFTLVGATVVHNIILCLWSLAMWVGILVELASLGMKMKWGNLEEVLFCDADHAVVNKGRLYFWVYVFYISKFYELLDTVLLVLKKKELIFLHVYHHAITMILVWVCLESKMPVQWSCELLNSGIHILMYYYYAASAAKIQVWWKKYITTFQIIQFILTIFVQVYSMYYAYFISPRPCPSFDTYANEFGMFVIISFLLLFIDFYRKTYKKKTV</sequence>
<feature type="transmembrane region" description="Helical" evidence="12">
    <location>
        <begin position="33"/>
        <end position="50"/>
    </location>
</feature>
<dbReference type="GO" id="GO:0030148">
    <property type="term" value="P:sphingolipid biosynthetic process"/>
    <property type="evidence" value="ECO:0007669"/>
    <property type="project" value="TreeGrafter"/>
</dbReference>
<keyword evidence="9 12" id="KW-0472">Membrane</keyword>
<feature type="transmembrane region" description="Helical" evidence="12">
    <location>
        <begin position="211"/>
        <end position="230"/>
    </location>
</feature>
<dbReference type="EMBL" id="HBIB01027153">
    <property type="protein sequence ID" value="CAE0255385.1"/>
    <property type="molecule type" value="Transcribed_RNA"/>
</dbReference>
<feature type="transmembrane region" description="Helical" evidence="12">
    <location>
        <begin position="242"/>
        <end position="262"/>
    </location>
</feature>
<dbReference type="GO" id="GO:0042761">
    <property type="term" value="P:very long-chain fatty acid biosynthetic process"/>
    <property type="evidence" value="ECO:0007669"/>
    <property type="project" value="TreeGrafter"/>
</dbReference>
<dbReference type="PANTHER" id="PTHR11157:SF134">
    <property type="entry name" value="ELONGATION OF FATTY ACIDS PROTEIN 1-RELATED"/>
    <property type="match status" value="1"/>
</dbReference>
<comment type="catalytic activity">
    <reaction evidence="12">
        <text>an acyl-CoA + malonyl-CoA + H(+) = a 3-oxoacyl-CoA + CO2 + CoA</text>
        <dbReference type="Rhea" id="RHEA:50252"/>
        <dbReference type="ChEBI" id="CHEBI:15378"/>
        <dbReference type="ChEBI" id="CHEBI:16526"/>
        <dbReference type="ChEBI" id="CHEBI:57287"/>
        <dbReference type="ChEBI" id="CHEBI:57384"/>
        <dbReference type="ChEBI" id="CHEBI:58342"/>
        <dbReference type="ChEBI" id="CHEBI:90726"/>
    </reaction>
    <physiologicalReaction direction="left-to-right" evidence="12">
        <dbReference type="Rhea" id="RHEA:50253"/>
    </physiologicalReaction>
</comment>
<dbReference type="GO" id="GO:0009922">
    <property type="term" value="F:fatty acid elongase activity"/>
    <property type="evidence" value="ECO:0007669"/>
    <property type="project" value="UniProtKB-EC"/>
</dbReference>
<evidence type="ECO:0000256" key="6">
    <source>
        <dbReference type="ARBA" id="ARBA00022832"/>
    </source>
</evidence>
<dbReference type="PANTHER" id="PTHR11157">
    <property type="entry name" value="FATTY ACID ACYL TRANSFERASE-RELATED"/>
    <property type="match status" value="1"/>
</dbReference>
<keyword evidence="5 12" id="KW-0812">Transmembrane</keyword>
<dbReference type="GO" id="GO:0034626">
    <property type="term" value="P:fatty acid elongation, polyunsaturated fatty acid"/>
    <property type="evidence" value="ECO:0007669"/>
    <property type="project" value="TreeGrafter"/>
</dbReference>
<dbReference type="InterPro" id="IPR002076">
    <property type="entry name" value="ELO_fam"/>
</dbReference>
<comment type="subcellular location">
    <subcellularLocation>
        <location evidence="1">Membrane</location>
        <topology evidence="1">Multi-pass membrane protein</topology>
    </subcellularLocation>
</comment>
<keyword evidence="8 12" id="KW-0443">Lipid metabolism</keyword>
<evidence type="ECO:0000313" key="14">
    <source>
        <dbReference type="EMBL" id="CAE0255385.1"/>
    </source>
</evidence>
<evidence type="ECO:0000256" key="4">
    <source>
        <dbReference type="ARBA" id="ARBA00022679"/>
    </source>
</evidence>
<keyword evidence="7 12" id="KW-1133">Transmembrane helix</keyword>
<feature type="transmembrane region" description="Helical" evidence="12">
    <location>
        <begin position="147"/>
        <end position="166"/>
    </location>
</feature>
<keyword evidence="10 12" id="KW-0275">Fatty acid biosynthesis</keyword>
<evidence type="ECO:0000256" key="9">
    <source>
        <dbReference type="ARBA" id="ARBA00023136"/>
    </source>
</evidence>
<dbReference type="AlphaFoldDB" id="A0A7S3DFA5"/>
<keyword evidence="4 12" id="KW-0808">Transferase</keyword>
<comment type="similarity">
    <text evidence="2 12">Belongs to the ELO family.</text>
</comment>
<dbReference type="GO" id="GO:0005789">
    <property type="term" value="C:endoplasmic reticulum membrane"/>
    <property type="evidence" value="ECO:0007669"/>
    <property type="project" value="TreeGrafter"/>
</dbReference>
<feature type="transmembrane region" description="Helical" evidence="12">
    <location>
        <begin position="172"/>
        <end position="191"/>
    </location>
</feature>
<protein>
    <recommendedName>
        <fullName evidence="12">Elongation of fatty acids protein</fullName>
        <ecNumber evidence="12">2.3.1.-</ecNumber>
    </recommendedName>
</protein>
<evidence type="ECO:0000256" key="3">
    <source>
        <dbReference type="ARBA" id="ARBA00022516"/>
    </source>
</evidence>
<accession>A0A7S3DFA5</accession>
<reference evidence="14" key="1">
    <citation type="submission" date="2021-01" db="EMBL/GenBank/DDBJ databases">
        <authorList>
            <person name="Corre E."/>
            <person name="Pelletier E."/>
            <person name="Niang G."/>
            <person name="Scheremetjew M."/>
            <person name="Finn R."/>
            <person name="Kale V."/>
            <person name="Holt S."/>
            <person name="Cochrane G."/>
            <person name="Meng A."/>
            <person name="Brown T."/>
            <person name="Cohen L."/>
        </authorList>
    </citation>
    <scope>NUCLEOTIDE SEQUENCE</scope>
    <source>
        <strain evidence="14">NIES-2562</strain>
    </source>
</reference>
<dbReference type="GO" id="GO:0034625">
    <property type="term" value="P:fatty acid elongation, monounsaturated fatty acid"/>
    <property type="evidence" value="ECO:0007669"/>
    <property type="project" value="TreeGrafter"/>
</dbReference>
<evidence type="ECO:0000256" key="8">
    <source>
        <dbReference type="ARBA" id="ARBA00023098"/>
    </source>
</evidence>
<dbReference type="EMBL" id="HBIB01027152">
    <property type="protein sequence ID" value="CAE0255384.1"/>
    <property type="molecule type" value="Transcribed_RNA"/>
</dbReference>
<evidence type="ECO:0000256" key="12">
    <source>
        <dbReference type="RuleBase" id="RU361115"/>
    </source>
</evidence>
<organism evidence="14">
    <name type="scientific">Palpitomonas bilix</name>
    <dbReference type="NCBI Taxonomy" id="652834"/>
    <lineage>
        <taxon>Eukaryota</taxon>
        <taxon>Eukaryota incertae sedis</taxon>
    </lineage>
</organism>
<proteinExistence type="inferred from homology"/>
<keyword evidence="6 12" id="KW-0276">Fatty acid metabolism</keyword>
<feature type="transmembrane region" description="Helical" evidence="12">
    <location>
        <begin position="62"/>
        <end position="87"/>
    </location>
</feature>
<evidence type="ECO:0000256" key="5">
    <source>
        <dbReference type="ARBA" id="ARBA00022692"/>
    </source>
</evidence>
<evidence type="ECO:0000256" key="2">
    <source>
        <dbReference type="ARBA" id="ARBA00007263"/>
    </source>
</evidence>
<dbReference type="Pfam" id="PF01151">
    <property type="entry name" value="ELO"/>
    <property type="match status" value="1"/>
</dbReference>
<evidence type="ECO:0000313" key="13">
    <source>
        <dbReference type="EMBL" id="CAE0255384.1"/>
    </source>
</evidence>
<dbReference type="PROSITE" id="PS01188">
    <property type="entry name" value="ELO"/>
    <property type="match status" value="1"/>
</dbReference>
<dbReference type="EC" id="2.3.1.-" evidence="12"/>
<dbReference type="GO" id="GO:0019367">
    <property type="term" value="P:fatty acid elongation, saturated fatty acid"/>
    <property type="evidence" value="ECO:0007669"/>
    <property type="project" value="TreeGrafter"/>
</dbReference>
<gene>
    <name evidence="13" type="ORF">PBIL07802_LOCUS17638</name>
    <name evidence="14" type="ORF">PBIL07802_LOCUS17639</name>
</gene>
<evidence type="ECO:0000256" key="11">
    <source>
        <dbReference type="ARBA" id="ARBA00047375"/>
    </source>
</evidence>
<name>A0A7S3DFA5_9EUKA</name>
<keyword evidence="3 12" id="KW-0444">Lipid biosynthesis</keyword>
<feature type="transmembrane region" description="Helical" evidence="12">
    <location>
        <begin position="119"/>
        <end position="135"/>
    </location>
</feature>
<comment type="catalytic activity">
    <reaction evidence="11">
        <text>a very-long-chain acyl-CoA + malonyl-CoA + H(+) = a very-long-chain 3-oxoacyl-CoA + CO2 + CoA</text>
        <dbReference type="Rhea" id="RHEA:32727"/>
        <dbReference type="ChEBI" id="CHEBI:15378"/>
        <dbReference type="ChEBI" id="CHEBI:16526"/>
        <dbReference type="ChEBI" id="CHEBI:57287"/>
        <dbReference type="ChEBI" id="CHEBI:57384"/>
        <dbReference type="ChEBI" id="CHEBI:90725"/>
        <dbReference type="ChEBI" id="CHEBI:90736"/>
        <dbReference type="EC" id="2.3.1.199"/>
    </reaction>
</comment>
<evidence type="ECO:0000256" key="10">
    <source>
        <dbReference type="ARBA" id="ARBA00023160"/>
    </source>
</evidence>